<evidence type="ECO:0000313" key="2">
    <source>
        <dbReference type="Proteomes" id="UP001221898"/>
    </source>
</evidence>
<evidence type="ECO:0000313" key="1">
    <source>
        <dbReference type="EMBL" id="KAJ8388782.1"/>
    </source>
</evidence>
<accession>A0AAD7W9E3</accession>
<gene>
    <name evidence="1" type="ORF">AAFF_G00130150</name>
</gene>
<keyword evidence="2" id="KW-1185">Reference proteome</keyword>
<dbReference type="Proteomes" id="UP001221898">
    <property type="component" value="Unassembled WGS sequence"/>
</dbReference>
<dbReference type="AlphaFoldDB" id="A0AAD7W9E3"/>
<proteinExistence type="predicted"/>
<reference evidence="1" key="1">
    <citation type="journal article" date="2023" name="Science">
        <title>Genome structures resolve the early diversification of teleost fishes.</title>
        <authorList>
            <person name="Parey E."/>
            <person name="Louis A."/>
            <person name="Montfort J."/>
            <person name="Bouchez O."/>
            <person name="Roques C."/>
            <person name="Iampietro C."/>
            <person name="Lluch J."/>
            <person name="Castinel A."/>
            <person name="Donnadieu C."/>
            <person name="Desvignes T."/>
            <person name="Floi Bucao C."/>
            <person name="Jouanno E."/>
            <person name="Wen M."/>
            <person name="Mejri S."/>
            <person name="Dirks R."/>
            <person name="Jansen H."/>
            <person name="Henkel C."/>
            <person name="Chen W.J."/>
            <person name="Zahm M."/>
            <person name="Cabau C."/>
            <person name="Klopp C."/>
            <person name="Thompson A.W."/>
            <person name="Robinson-Rechavi M."/>
            <person name="Braasch I."/>
            <person name="Lecointre G."/>
            <person name="Bobe J."/>
            <person name="Postlethwait J.H."/>
            <person name="Berthelot C."/>
            <person name="Roest Crollius H."/>
            <person name="Guiguen Y."/>
        </authorList>
    </citation>
    <scope>NUCLEOTIDE SEQUENCE</scope>
    <source>
        <strain evidence="1">NC1722</strain>
    </source>
</reference>
<name>A0AAD7W9E3_9TELE</name>
<sequence length="145" mass="15262">MRGRSVAGAARCVIYFVPRSVYSSDGVLEEGLSVAVMNSSGRRLRPPGERCGSCGHRSLTGGGPLPPAQPPHICHAALNRAAHGSPGTRLWSAADGRERIASAEAGLSRMSGCFAAAPWVWTRLQAEGVGRALETTSPRKGKRRS</sequence>
<protein>
    <submittedName>
        <fullName evidence="1">Uncharacterized protein</fullName>
    </submittedName>
</protein>
<comment type="caution">
    <text evidence="1">The sequence shown here is derived from an EMBL/GenBank/DDBJ whole genome shotgun (WGS) entry which is preliminary data.</text>
</comment>
<dbReference type="EMBL" id="JAINUG010000190">
    <property type="protein sequence ID" value="KAJ8388782.1"/>
    <property type="molecule type" value="Genomic_DNA"/>
</dbReference>
<organism evidence="1 2">
    <name type="scientific">Aldrovandia affinis</name>
    <dbReference type="NCBI Taxonomy" id="143900"/>
    <lineage>
        <taxon>Eukaryota</taxon>
        <taxon>Metazoa</taxon>
        <taxon>Chordata</taxon>
        <taxon>Craniata</taxon>
        <taxon>Vertebrata</taxon>
        <taxon>Euteleostomi</taxon>
        <taxon>Actinopterygii</taxon>
        <taxon>Neopterygii</taxon>
        <taxon>Teleostei</taxon>
        <taxon>Notacanthiformes</taxon>
        <taxon>Halosauridae</taxon>
        <taxon>Aldrovandia</taxon>
    </lineage>
</organism>